<protein>
    <submittedName>
        <fullName evidence="1">Uncharacterized protein</fullName>
    </submittedName>
</protein>
<organism evidence="1 2">
    <name type="scientific">Micromonospora haikouensis</name>
    <dbReference type="NCBI Taxonomy" id="686309"/>
    <lineage>
        <taxon>Bacteria</taxon>
        <taxon>Bacillati</taxon>
        <taxon>Actinomycetota</taxon>
        <taxon>Actinomycetes</taxon>
        <taxon>Micromonosporales</taxon>
        <taxon>Micromonosporaceae</taxon>
        <taxon>Micromonospora</taxon>
    </lineage>
</organism>
<dbReference type="AlphaFoldDB" id="A0A1C4WFT8"/>
<dbReference type="InterPro" id="IPR053773">
    <property type="entry name" value="Vpar_1526-like"/>
</dbReference>
<reference evidence="1 2" key="1">
    <citation type="submission" date="2016-06" db="EMBL/GenBank/DDBJ databases">
        <authorList>
            <person name="Kjaerup R.B."/>
            <person name="Dalgaard T.S."/>
            <person name="Juul-Madsen H.R."/>
        </authorList>
    </citation>
    <scope>NUCLEOTIDE SEQUENCE [LARGE SCALE GENOMIC DNA]</scope>
    <source>
        <strain evidence="1 2">DSM 45626</strain>
    </source>
</reference>
<proteinExistence type="predicted"/>
<dbReference type="NCBIfam" id="NF045477">
    <property type="entry name" value="LPO_1073_dom"/>
    <property type="match status" value="1"/>
</dbReference>
<evidence type="ECO:0000313" key="2">
    <source>
        <dbReference type="Proteomes" id="UP000199375"/>
    </source>
</evidence>
<dbReference type="EMBL" id="FMCW01000015">
    <property type="protein sequence ID" value="SCE95063.1"/>
    <property type="molecule type" value="Genomic_DNA"/>
</dbReference>
<accession>A0A1C4WFT8</accession>
<gene>
    <name evidence="1" type="ORF">GA0070558_11573</name>
</gene>
<dbReference type="RefSeq" id="WP_141722228.1">
    <property type="nucleotide sequence ID" value="NZ_FMCW01000015.1"/>
</dbReference>
<sequence>MWKGKQRQSAGNDSTQIQTQTLVVVQGVTEERAAEIAEITARKVASEFTADARSAAQARIGSFDQQLVAEFATKGLLETFRDPGFQILLNKAQMQAAATENEADHELLTKLLAERASDQRKPIHLAVTRAAEVIDSIDETTLAGMTLLWYSLDTFSASTDPLQSLIGREGNYHDLLNAGPLPKGTAWLDDLDLLDLISVDHSQARTMKPLEDLTIDRRPGLFSRGLNEDEANEMRRRLDALSEGLASLVMPHSLAPGYFRINAASLGDHREIAERKGLSSGQTKLLEKIFEDCSCGTVDPDVKKKAIDFIEGLPNYSKIRTWFNGFNSQVAIRITAPGIAIAYSNARRFNSLAGLDKLSNLLTRRP</sequence>
<name>A0A1C4WFT8_9ACTN</name>
<dbReference type="Proteomes" id="UP000199375">
    <property type="component" value="Unassembled WGS sequence"/>
</dbReference>
<evidence type="ECO:0000313" key="1">
    <source>
        <dbReference type="EMBL" id="SCE95063.1"/>
    </source>
</evidence>